<feature type="transmembrane region" description="Helical" evidence="1">
    <location>
        <begin position="15"/>
        <end position="34"/>
    </location>
</feature>
<protein>
    <submittedName>
        <fullName evidence="2">Uncharacterized protein</fullName>
    </submittedName>
</protein>
<comment type="caution">
    <text evidence="2">The sequence shown here is derived from an EMBL/GenBank/DDBJ whole genome shotgun (WGS) entry which is preliminary data.</text>
</comment>
<name>J9G9K5_9ZZZZ</name>
<accession>J9G9K5</accession>
<dbReference type="AlphaFoldDB" id="J9G9K5"/>
<evidence type="ECO:0000313" key="2">
    <source>
        <dbReference type="EMBL" id="EJX03967.1"/>
    </source>
</evidence>
<keyword evidence="1" id="KW-1133">Transmembrane helix</keyword>
<sequence length="36" mass="3828">MSPFPLPTLKPTTKSLLTLPCINAVGVFGITASVRR</sequence>
<evidence type="ECO:0000256" key="1">
    <source>
        <dbReference type="SAM" id="Phobius"/>
    </source>
</evidence>
<keyword evidence="1" id="KW-0812">Transmembrane</keyword>
<gene>
    <name evidence="2" type="ORF">EVA_07927</name>
</gene>
<proteinExistence type="predicted"/>
<dbReference type="EMBL" id="AMCI01001968">
    <property type="protein sequence ID" value="EJX03967.1"/>
    <property type="molecule type" value="Genomic_DNA"/>
</dbReference>
<organism evidence="2">
    <name type="scientific">gut metagenome</name>
    <dbReference type="NCBI Taxonomy" id="749906"/>
    <lineage>
        <taxon>unclassified sequences</taxon>
        <taxon>metagenomes</taxon>
        <taxon>organismal metagenomes</taxon>
    </lineage>
</organism>
<reference evidence="2" key="1">
    <citation type="journal article" date="2012" name="PLoS ONE">
        <title>Gene sets for utilization of primary and secondary nutrition supplies in the distal gut of endangered iberian lynx.</title>
        <authorList>
            <person name="Alcaide M."/>
            <person name="Messina E."/>
            <person name="Richter M."/>
            <person name="Bargiela R."/>
            <person name="Peplies J."/>
            <person name="Huws S.A."/>
            <person name="Newbold C.J."/>
            <person name="Golyshin P.N."/>
            <person name="Simon M.A."/>
            <person name="Lopez G."/>
            <person name="Yakimov M.M."/>
            <person name="Ferrer M."/>
        </authorList>
    </citation>
    <scope>NUCLEOTIDE SEQUENCE</scope>
</reference>
<keyword evidence="1" id="KW-0472">Membrane</keyword>